<name>A0A4W5MSY4_9TELE</name>
<keyword evidence="4" id="KW-0677">Repeat</keyword>
<dbReference type="Proteomes" id="UP000314982">
    <property type="component" value="Unassembled WGS sequence"/>
</dbReference>
<dbReference type="SMART" id="SM00408">
    <property type="entry name" value="IGc2"/>
    <property type="match status" value="5"/>
</dbReference>
<dbReference type="GeneTree" id="ENSGT01110000267173"/>
<dbReference type="SMART" id="SM00409">
    <property type="entry name" value="IG"/>
    <property type="match status" value="6"/>
</dbReference>
<dbReference type="GO" id="GO:0005737">
    <property type="term" value="C:cytoplasm"/>
    <property type="evidence" value="ECO:0007669"/>
    <property type="project" value="UniProtKB-SubCell"/>
</dbReference>
<protein>
    <recommendedName>
        <fullName evidence="7">Ig-like domain-containing protein</fullName>
    </recommendedName>
</protein>
<dbReference type="PANTHER" id="PTHR47633">
    <property type="entry name" value="IMMUNOGLOBULIN"/>
    <property type="match status" value="1"/>
</dbReference>
<evidence type="ECO:0000313" key="8">
    <source>
        <dbReference type="Ensembl" id="ENSHHUP00000040923.1"/>
    </source>
</evidence>
<dbReference type="Ensembl" id="ENSHHUT00000042495.1">
    <property type="protein sequence ID" value="ENSHHUP00000040923.1"/>
    <property type="gene ID" value="ENSHHUG00000025305.1"/>
</dbReference>
<dbReference type="InterPro" id="IPR036179">
    <property type="entry name" value="Ig-like_dom_sf"/>
</dbReference>
<dbReference type="FunFam" id="2.60.40.10:FF:000022">
    <property type="entry name" value="Cardiac titin"/>
    <property type="match status" value="2"/>
</dbReference>
<dbReference type="InterPro" id="IPR013098">
    <property type="entry name" value="Ig_I-set"/>
</dbReference>
<sequence length="690" mass="76516">MKDGQELEISERYTVSTEEFLHRLMIQSVRMSDAGGYSVIAGASMSMAHLTVEGKDVCITEPAEKKMTVVEKQRTTFEFEVNEDDIEGRWLRNGIELQFSVDQRFSYACIRKLHRLTISETYRSDAGEYTFIAGRNRRVVTLHVNIPQPPQIINHMQPLSVESGKPARFSVEVTGVPQPQVFWYKNSQALSPGFKCKFLRDGNEHCLLLIEVFPEDAAVYNCEAKNEGGVATSSAALNVEVSEVVSPETGAPLSPPTIVSPISNTSTTEGESARFQCKVSGEALKISWFRGEKEIKQSDFFKMSTFDDTCQLEITRVYSELEGEYTCVARNPAGMVTCSAHLKRNGQKQIMDITSDSQRHVSSSISTSLSSVKKEQTAQRPAFIHPIESYVVQHGEVARFHACVSSMPNPEISWYHNHQPIKPTKDIVFHSDEMTNTTTLIIVAAFSEHAGQYTCKATNNSGEAVCTAALAVTKEEVTNMKEEIEANIEQEVKVPPVFRYKIVPLEINVGSGAKFECEIEEAPNVNFKWFKSGTSIEESANCCILSRQLTSSLELLSPTKADSGVYNCKATNQHGSDTCAAKLTVTEPAKVVDRPESFSVTAGDIAALEVKVSGTPELKPKWFKDGVELSSGQKYNISFSKMISSLKVLSAERIDMGEYTFEVKNEVGSDLTKLNLTVLGWWPLSIHSMM</sequence>
<keyword evidence="9" id="KW-1185">Reference proteome</keyword>
<dbReference type="FunFam" id="2.60.40.10:FF:001328">
    <property type="entry name" value="titin isoform X1"/>
    <property type="match status" value="1"/>
</dbReference>
<evidence type="ECO:0000313" key="9">
    <source>
        <dbReference type="Proteomes" id="UP000314982"/>
    </source>
</evidence>
<reference evidence="9" key="1">
    <citation type="submission" date="2018-06" db="EMBL/GenBank/DDBJ databases">
        <title>Genome assembly of Danube salmon.</title>
        <authorList>
            <person name="Macqueen D.J."/>
            <person name="Gundappa M.K."/>
        </authorList>
    </citation>
    <scope>NUCLEOTIDE SEQUENCE [LARGE SCALE GENOMIC DNA]</scope>
</reference>
<feature type="region of interest" description="Disordered" evidence="6">
    <location>
        <begin position="247"/>
        <end position="267"/>
    </location>
</feature>
<dbReference type="InterPro" id="IPR013783">
    <property type="entry name" value="Ig-like_fold"/>
</dbReference>
<dbReference type="FunFam" id="2.60.40.10:FF:000425">
    <property type="entry name" value="Myosin light chain kinase"/>
    <property type="match status" value="1"/>
</dbReference>
<dbReference type="FunFam" id="2.60.40.10:FF:001213">
    <property type="entry name" value="titin isoform X1"/>
    <property type="match status" value="1"/>
</dbReference>
<feature type="domain" description="Ig-like" evidence="7">
    <location>
        <begin position="495"/>
        <end position="586"/>
    </location>
</feature>
<feature type="domain" description="Ig-like" evidence="7">
    <location>
        <begin position="381"/>
        <end position="471"/>
    </location>
</feature>
<dbReference type="AlphaFoldDB" id="A0A4W5MSY4"/>
<dbReference type="CDD" id="cd00096">
    <property type="entry name" value="Ig"/>
    <property type="match status" value="1"/>
</dbReference>
<dbReference type="PROSITE" id="PS50835">
    <property type="entry name" value="IG_LIKE"/>
    <property type="match status" value="5"/>
</dbReference>
<evidence type="ECO:0000256" key="5">
    <source>
        <dbReference type="ARBA" id="ARBA00023319"/>
    </source>
</evidence>
<evidence type="ECO:0000256" key="4">
    <source>
        <dbReference type="ARBA" id="ARBA00022737"/>
    </source>
</evidence>
<dbReference type="FunFam" id="2.60.40.10:FF:000147">
    <property type="entry name" value="Myosin light chain kinase"/>
    <property type="match status" value="1"/>
</dbReference>
<keyword evidence="3" id="KW-0963">Cytoplasm</keyword>
<reference evidence="8" key="2">
    <citation type="submission" date="2025-08" db="UniProtKB">
        <authorList>
            <consortium name="Ensembl"/>
        </authorList>
    </citation>
    <scope>IDENTIFICATION</scope>
</reference>
<evidence type="ECO:0000256" key="2">
    <source>
        <dbReference type="ARBA" id="ARBA00006692"/>
    </source>
</evidence>
<proteinExistence type="inferred from homology"/>
<dbReference type="STRING" id="62062.ENSHHUP00000040923"/>
<evidence type="ECO:0000259" key="7">
    <source>
        <dbReference type="PROSITE" id="PS50835"/>
    </source>
</evidence>
<organism evidence="8 9">
    <name type="scientific">Hucho hucho</name>
    <name type="common">huchen</name>
    <dbReference type="NCBI Taxonomy" id="62062"/>
    <lineage>
        <taxon>Eukaryota</taxon>
        <taxon>Metazoa</taxon>
        <taxon>Chordata</taxon>
        <taxon>Craniata</taxon>
        <taxon>Vertebrata</taxon>
        <taxon>Euteleostomi</taxon>
        <taxon>Actinopterygii</taxon>
        <taxon>Neopterygii</taxon>
        <taxon>Teleostei</taxon>
        <taxon>Protacanthopterygii</taxon>
        <taxon>Salmoniformes</taxon>
        <taxon>Salmonidae</taxon>
        <taxon>Salmoninae</taxon>
        <taxon>Hucho</taxon>
    </lineage>
</organism>
<dbReference type="InterPro" id="IPR003599">
    <property type="entry name" value="Ig_sub"/>
</dbReference>
<accession>A0A4W5MSY4</accession>
<evidence type="ECO:0000256" key="3">
    <source>
        <dbReference type="ARBA" id="ARBA00022490"/>
    </source>
</evidence>
<evidence type="ECO:0000256" key="1">
    <source>
        <dbReference type="ARBA" id="ARBA00004496"/>
    </source>
</evidence>
<dbReference type="InterPro" id="IPR003598">
    <property type="entry name" value="Ig_sub2"/>
</dbReference>
<feature type="domain" description="Ig-like" evidence="7">
    <location>
        <begin position="150"/>
        <end position="238"/>
    </location>
</feature>
<dbReference type="PANTHER" id="PTHR47633:SF4">
    <property type="entry name" value="MYOPALLADIN ISOFORM X1"/>
    <property type="match status" value="1"/>
</dbReference>
<keyword evidence="5" id="KW-0393">Immunoglobulin domain</keyword>
<dbReference type="InterPro" id="IPR007110">
    <property type="entry name" value="Ig-like_dom"/>
</dbReference>
<evidence type="ECO:0000256" key="6">
    <source>
        <dbReference type="SAM" id="MobiDB-lite"/>
    </source>
</evidence>
<dbReference type="SUPFAM" id="SSF48726">
    <property type="entry name" value="Immunoglobulin"/>
    <property type="match status" value="7"/>
</dbReference>
<feature type="domain" description="Ig-like" evidence="7">
    <location>
        <begin position="255"/>
        <end position="343"/>
    </location>
</feature>
<comment type="subcellular location">
    <subcellularLocation>
        <location evidence="1">Cytoplasm</location>
    </subcellularLocation>
</comment>
<dbReference type="Gene3D" id="2.60.40.10">
    <property type="entry name" value="Immunoglobulins"/>
    <property type="match status" value="7"/>
</dbReference>
<dbReference type="Pfam" id="PF07679">
    <property type="entry name" value="I-set"/>
    <property type="match status" value="6"/>
</dbReference>
<feature type="domain" description="Ig-like" evidence="7">
    <location>
        <begin position="588"/>
        <end position="677"/>
    </location>
</feature>
<comment type="similarity">
    <text evidence="2">Belongs to the protein kinase superfamily. CAMK Ser/Thr protein kinase family.</text>
</comment>
<reference evidence="8" key="3">
    <citation type="submission" date="2025-09" db="UniProtKB">
        <authorList>
            <consortium name="Ensembl"/>
        </authorList>
    </citation>
    <scope>IDENTIFICATION</scope>
</reference>